<reference evidence="2" key="3">
    <citation type="submission" date="2025-09" db="UniProtKB">
        <authorList>
            <consortium name="Ensembl"/>
        </authorList>
    </citation>
    <scope>IDENTIFICATION</scope>
</reference>
<organism evidence="2 3">
    <name type="scientific">Oreochromis niloticus</name>
    <name type="common">Nile tilapia</name>
    <name type="synonym">Tilapia nilotica</name>
    <dbReference type="NCBI Taxonomy" id="8128"/>
    <lineage>
        <taxon>Eukaryota</taxon>
        <taxon>Metazoa</taxon>
        <taxon>Chordata</taxon>
        <taxon>Craniata</taxon>
        <taxon>Vertebrata</taxon>
        <taxon>Euteleostomi</taxon>
        <taxon>Actinopterygii</taxon>
        <taxon>Neopterygii</taxon>
        <taxon>Teleostei</taxon>
        <taxon>Neoteleostei</taxon>
        <taxon>Acanthomorphata</taxon>
        <taxon>Ovalentaria</taxon>
        <taxon>Cichlomorphae</taxon>
        <taxon>Cichliformes</taxon>
        <taxon>Cichlidae</taxon>
        <taxon>African cichlids</taxon>
        <taxon>Pseudocrenilabrinae</taxon>
        <taxon>Oreochromini</taxon>
        <taxon>Oreochromis</taxon>
    </lineage>
</organism>
<protein>
    <recommendedName>
        <fullName evidence="1">Reverse transcriptase domain-containing protein</fullName>
    </recommendedName>
</protein>
<dbReference type="InterPro" id="IPR000477">
    <property type="entry name" value="RT_dom"/>
</dbReference>
<feature type="domain" description="Reverse transcriptase" evidence="1">
    <location>
        <begin position="350"/>
        <end position="616"/>
    </location>
</feature>
<sequence>MDAELDKFPPGHSNRISTTLKAVMVRLKLTDIWRFKYPQSKMFTWCNNSNSRHSRIDFWLVSESFDSSSIDVGAWPSPATDHKAIYIKINLTSLSNSSVVKFTYWKLNSSLLQNDDVKKDLKDLISKFWSIAQEDLKYGNNWELLKFEIGKYLRKVGSLNAKSKRLEEENIISQITQLSNKQIYTLTEEDKLNLAKLQDKLDCLYSDKAKGAFIRSRSKWLEEGERNSHYFFSLEKKHSSINNISKLMINGVITEDYRLISKHCSHFYKELYSSTFSQEAADHLLESLNVKSISQEDSILCDQPISLEEVKNAIGLLKNNKSPGTDGLTAELYKTFSEELSPFLLEVFVESIGNQQLPTTMNQGLTTLIPKPNKDLLMIDNWRPISLLNNDYKLFALIIANRLKMVLESVIDETQSGFMPKRHITNNIRLVLDILDYSDLINSNVFILFLDFYKAFDTVEHEFIFQALDKYGFGTYFSTAIKTLYHNSNSSIKLTNGTSPRFNIQRGIRQGCPISPYLFLLIAQLLSNHIKSSNVKGISLIGKDLLITQLADDTTLFLKDEYQIFIAIETISMFSKASGLYLNIPKCELMAIKECSKTALCNIPIKQEVRYLGIIITKNQERITQNFYPILEKLKHRFNQWLLRDLSLKGRVLITKAEGISRLAYAALALHLDNKLIKEVDKLLFNFIWKNRTHYIKKTVLMNPYVNGGLNVLDFNTLNNTFKINWLKNLITKPTSIWNTIPVFMFSKLGGTEFFLTCNFDIDKTPLKISAFHRQAFLAWTLIYKHNFSPHSYYIWNNKDILFKRKSLFLDSWFRNNIVLVNQLFDLNGTLFSYEEFCLHFNLAINRHDYTKVFGSIPSGVCMLFKNQPNITSFHRPLASPIQTLVGKICFSKQSKNNKSIRALFQSSITTVPYVIFFWNRLSDGIMWNEVWRLPNQFLITNKIKDISYKLIHRIYPSKDYLQSKFSLDIDTS</sequence>
<dbReference type="CDD" id="cd01650">
    <property type="entry name" value="RT_nLTR_like"/>
    <property type="match status" value="1"/>
</dbReference>
<proteinExistence type="predicted"/>
<dbReference type="PANTHER" id="PTHR31635">
    <property type="entry name" value="REVERSE TRANSCRIPTASE DOMAIN-CONTAINING PROTEIN-RELATED"/>
    <property type="match status" value="1"/>
</dbReference>
<dbReference type="GeneTree" id="ENSGT00940000163737"/>
<evidence type="ECO:0000313" key="3">
    <source>
        <dbReference type="Proteomes" id="UP000005207"/>
    </source>
</evidence>
<dbReference type="Gene3D" id="3.60.10.10">
    <property type="entry name" value="Endonuclease/exonuclease/phosphatase"/>
    <property type="match status" value="1"/>
</dbReference>
<evidence type="ECO:0000259" key="1">
    <source>
        <dbReference type="PROSITE" id="PS50878"/>
    </source>
</evidence>
<dbReference type="Pfam" id="PF00078">
    <property type="entry name" value="RVT_1"/>
    <property type="match status" value="1"/>
</dbReference>
<dbReference type="Ensembl" id="ENSONIT00000034183.1">
    <property type="protein sequence ID" value="ENSONIP00000070348.1"/>
    <property type="gene ID" value="ENSONIG00000032227.1"/>
</dbReference>
<dbReference type="InterPro" id="IPR043502">
    <property type="entry name" value="DNA/RNA_pol_sf"/>
</dbReference>
<keyword evidence="3" id="KW-1185">Reference proteome</keyword>
<dbReference type="PROSITE" id="PS50878">
    <property type="entry name" value="RT_POL"/>
    <property type="match status" value="1"/>
</dbReference>
<evidence type="ECO:0000313" key="2">
    <source>
        <dbReference type="Ensembl" id="ENSONIP00000070348.1"/>
    </source>
</evidence>
<dbReference type="Proteomes" id="UP000005207">
    <property type="component" value="Linkage group LG10"/>
</dbReference>
<dbReference type="InterPro" id="IPR036691">
    <property type="entry name" value="Endo/exonu/phosph_ase_sf"/>
</dbReference>
<reference evidence="3" key="1">
    <citation type="submission" date="2012-01" db="EMBL/GenBank/DDBJ databases">
        <title>The Genome Sequence of Oreochromis niloticus (Nile Tilapia).</title>
        <authorList>
            <consortium name="Broad Institute Genome Assembly Team"/>
            <consortium name="Broad Institute Sequencing Platform"/>
            <person name="Di Palma F."/>
            <person name="Johnson J."/>
            <person name="Lander E.S."/>
            <person name="Lindblad-Toh K."/>
        </authorList>
    </citation>
    <scope>NUCLEOTIDE SEQUENCE [LARGE SCALE GENOMIC DNA]</scope>
</reference>
<dbReference type="AlphaFoldDB" id="A0A669EC77"/>
<dbReference type="PANTHER" id="PTHR31635:SF196">
    <property type="entry name" value="REVERSE TRANSCRIPTASE DOMAIN-CONTAINING PROTEIN-RELATED"/>
    <property type="match status" value="1"/>
</dbReference>
<accession>A0A669EC77</accession>
<dbReference type="SUPFAM" id="SSF56219">
    <property type="entry name" value="DNase I-like"/>
    <property type="match status" value="1"/>
</dbReference>
<name>A0A669EC77_ORENI</name>
<dbReference type="OMA" id="GERNSHY"/>
<dbReference type="SUPFAM" id="SSF56672">
    <property type="entry name" value="DNA/RNA polymerases"/>
    <property type="match status" value="1"/>
</dbReference>
<dbReference type="InParanoid" id="A0A669EC77"/>
<reference evidence="2" key="2">
    <citation type="submission" date="2025-08" db="UniProtKB">
        <authorList>
            <consortium name="Ensembl"/>
        </authorList>
    </citation>
    <scope>IDENTIFICATION</scope>
</reference>